<dbReference type="AlphaFoldDB" id="A0A174DQS0"/>
<name>A0A174DQS0_9CLOT</name>
<evidence type="ECO:0000259" key="1">
    <source>
        <dbReference type="Pfam" id="PF10543"/>
    </source>
</evidence>
<dbReference type="RefSeq" id="WP_055276532.1">
    <property type="nucleotide sequence ID" value="NZ_CYZV01000018.1"/>
</dbReference>
<gene>
    <name evidence="2" type="ORF">ERS852470_01864</name>
</gene>
<organism evidence="2 3">
    <name type="scientific">Clostridium disporicum</name>
    <dbReference type="NCBI Taxonomy" id="84024"/>
    <lineage>
        <taxon>Bacteria</taxon>
        <taxon>Bacillati</taxon>
        <taxon>Bacillota</taxon>
        <taxon>Clostridia</taxon>
        <taxon>Eubacteriales</taxon>
        <taxon>Clostridiaceae</taxon>
        <taxon>Clostridium</taxon>
    </lineage>
</organism>
<dbReference type="EMBL" id="CYZV01000018">
    <property type="protein sequence ID" value="CUO26445.1"/>
    <property type="molecule type" value="Genomic_DNA"/>
</dbReference>
<proteinExistence type="predicted"/>
<feature type="domain" description="KilA-N DNA-binding" evidence="1">
    <location>
        <begin position="26"/>
        <end position="88"/>
    </location>
</feature>
<dbReference type="InterPro" id="IPR018873">
    <property type="entry name" value="KilA-N_DNA-bd_domain"/>
</dbReference>
<dbReference type="Pfam" id="PF10543">
    <property type="entry name" value="ORF6N"/>
    <property type="match status" value="1"/>
</dbReference>
<accession>A0A174DQS0</accession>
<dbReference type="OrthoDB" id="9812611at2"/>
<protein>
    <submittedName>
        <fullName evidence="2">ORF6N domain</fullName>
    </submittedName>
</protein>
<evidence type="ECO:0000313" key="3">
    <source>
        <dbReference type="Proteomes" id="UP000095558"/>
    </source>
</evidence>
<dbReference type="Proteomes" id="UP000095558">
    <property type="component" value="Unassembled WGS sequence"/>
</dbReference>
<sequence length="135" mass="15761">MQVSKAKNIYLLSEQGYFLLCGFGENQKVILAKTIAEIHENRLDKINDLIKNNLSRFNENELIDLKSKPSEGLQFEQLGFTKMQIAKSNNIFLLSYKTKINSVFYYINFGSQGLDYQKNLYQLYNTNTKGIYYIF</sequence>
<reference evidence="2 3" key="1">
    <citation type="submission" date="2015-09" db="EMBL/GenBank/DDBJ databases">
        <authorList>
            <consortium name="Pathogen Informatics"/>
        </authorList>
    </citation>
    <scope>NUCLEOTIDE SEQUENCE [LARGE SCALE GENOMIC DNA]</scope>
    <source>
        <strain evidence="2 3">2789STDY5834855</strain>
    </source>
</reference>
<evidence type="ECO:0000313" key="2">
    <source>
        <dbReference type="EMBL" id="CUO26445.1"/>
    </source>
</evidence>